<feature type="compositionally biased region" description="Gly residues" evidence="1">
    <location>
        <begin position="28"/>
        <end position="37"/>
    </location>
</feature>
<evidence type="ECO:0000256" key="1">
    <source>
        <dbReference type="SAM" id="MobiDB-lite"/>
    </source>
</evidence>
<feature type="compositionally biased region" description="Polar residues" evidence="1">
    <location>
        <begin position="91"/>
        <end position="101"/>
    </location>
</feature>
<dbReference type="Proteomes" id="UP000037274">
    <property type="component" value="Unassembled WGS sequence"/>
</dbReference>
<organism evidence="2 3">
    <name type="scientific">Streptomyces leeuwenhoekii</name>
    <dbReference type="NCBI Taxonomy" id="1437453"/>
    <lineage>
        <taxon>Bacteria</taxon>
        <taxon>Bacillati</taxon>
        <taxon>Actinomycetota</taxon>
        <taxon>Actinomycetes</taxon>
        <taxon>Kitasatosporales</taxon>
        <taxon>Streptomycetaceae</taxon>
        <taxon>Streptomyces</taxon>
    </lineage>
</organism>
<proteinExistence type="predicted"/>
<protein>
    <submittedName>
        <fullName evidence="2">Uncharacterized protein</fullName>
    </submittedName>
</protein>
<feature type="region of interest" description="Disordered" evidence="1">
    <location>
        <begin position="1"/>
        <end position="101"/>
    </location>
</feature>
<reference evidence="2 3" key="1">
    <citation type="submission" date="2015-06" db="EMBL/GenBank/DDBJ databases">
        <title>Draft genome sequence of Streptomyces leeuwenhoekii C58, which produces the novel lasso peptide, chaxapeptin.</title>
        <authorList>
            <person name="Yi Y."/>
            <person name="Hai D."/>
            <person name="Jaspars M."/>
            <person name="Sheng H."/>
            <person name="Rateb M.E."/>
            <person name="Bull A."/>
            <person name="Goodfellow M."/>
            <person name="Asenjo J.A."/>
            <person name="Ebel R."/>
        </authorList>
    </citation>
    <scope>NUCLEOTIDE SEQUENCE [LARGE SCALE GENOMIC DNA]</scope>
    <source>
        <strain evidence="2 3">C58</strain>
    </source>
</reference>
<keyword evidence="3" id="KW-1185">Reference proteome</keyword>
<feature type="compositionally biased region" description="Low complexity" evidence="1">
    <location>
        <begin position="51"/>
        <end position="69"/>
    </location>
</feature>
<name>A0ABR5HVK6_STRLW</name>
<gene>
    <name evidence="2" type="ORF">ACH49_19705</name>
</gene>
<evidence type="ECO:0000313" key="2">
    <source>
        <dbReference type="EMBL" id="KMS77713.1"/>
    </source>
</evidence>
<dbReference type="EMBL" id="LFEH01000073">
    <property type="protein sequence ID" value="KMS77713.1"/>
    <property type="molecule type" value="Genomic_DNA"/>
</dbReference>
<evidence type="ECO:0000313" key="3">
    <source>
        <dbReference type="Proteomes" id="UP000037274"/>
    </source>
</evidence>
<comment type="caution">
    <text evidence="2">The sequence shown here is derived from an EMBL/GenBank/DDBJ whole genome shotgun (WGS) entry which is preliminary data.</text>
</comment>
<sequence length="101" mass="9672">MPPVHAAADHPGPAGRPLTPTDAAGGSCDVGGPGGRRALGSPAAAHTSPSPTRAGRAGDAPAARLRLPPVGGGPLTLAGGASCTPTMRPWVQSTGETPLLG</sequence>
<accession>A0ABR5HVK6</accession>